<protein>
    <recommendedName>
        <fullName evidence="1">OB-fold nucleic acid binding domain-containing protein</fullName>
    </recommendedName>
</protein>
<dbReference type="InterPro" id="IPR003753">
    <property type="entry name" value="Exonuc_VII_L"/>
</dbReference>
<proteinExistence type="predicted"/>
<dbReference type="PANTHER" id="PTHR30008">
    <property type="entry name" value="EXODEOXYRIBONUCLEASE 7 LARGE SUBUNIT"/>
    <property type="match status" value="1"/>
</dbReference>
<dbReference type="InterPro" id="IPR025824">
    <property type="entry name" value="OB-fold_nuc-bd_dom"/>
</dbReference>
<dbReference type="GO" id="GO:0009318">
    <property type="term" value="C:exodeoxyribonuclease VII complex"/>
    <property type="evidence" value="ECO:0007669"/>
    <property type="project" value="InterPro"/>
</dbReference>
<organism evidence="2">
    <name type="scientific">marine metagenome</name>
    <dbReference type="NCBI Taxonomy" id="408172"/>
    <lineage>
        <taxon>unclassified sequences</taxon>
        <taxon>metagenomes</taxon>
        <taxon>ecological metagenomes</taxon>
    </lineage>
</organism>
<feature type="domain" description="OB-fold nucleic acid binding" evidence="1">
    <location>
        <begin position="12"/>
        <end position="104"/>
    </location>
</feature>
<dbReference type="GO" id="GO:0006308">
    <property type="term" value="P:DNA catabolic process"/>
    <property type="evidence" value="ECO:0007669"/>
    <property type="project" value="InterPro"/>
</dbReference>
<gene>
    <name evidence="2" type="ORF">METZ01_LOCUS288020</name>
</gene>
<dbReference type="GO" id="GO:0003676">
    <property type="term" value="F:nucleic acid binding"/>
    <property type="evidence" value="ECO:0007669"/>
    <property type="project" value="InterPro"/>
</dbReference>
<dbReference type="AlphaFoldDB" id="A0A382LEU4"/>
<feature type="non-terminal residue" evidence="2">
    <location>
        <position position="128"/>
    </location>
</feature>
<name>A0A382LEU4_9ZZZZ</name>
<dbReference type="Pfam" id="PF13742">
    <property type="entry name" value="tRNA_anti_2"/>
    <property type="match status" value="1"/>
</dbReference>
<dbReference type="GO" id="GO:0008855">
    <property type="term" value="F:exodeoxyribonuclease VII activity"/>
    <property type="evidence" value="ECO:0007669"/>
    <property type="project" value="InterPro"/>
</dbReference>
<evidence type="ECO:0000313" key="2">
    <source>
        <dbReference type="EMBL" id="SVC35166.1"/>
    </source>
</evidence>
<dbReference type="CDD" id="cd04489">
    <property type="entry name" value="ExoVII_LU_OBF"/>
    <property type="match status" value="1"/>
</dbReference>
<accession>A0A382LEU4</accession>
<dbReference type="PANTHER" id="PTHR30008:SF0">
    <property type="entry name" value="EXODEOXYRIBONUCLEASE 7 LARGE SUBUNIT"/>
    <property type="match status" value="1"/>
</dbReference>
<reference evidence="2" key="1">
    <citation type="submission" date="2018-05" db="EMBL/GenBank/DDBJ databases">
        <authorList>
            <person name="Lanie J.A."/>
            <person name="Ng W.-L."/>
            <person name="Kazmierczak K.M."/>
            <person name="Andrzejewski T.M."/>
            <person name="Davidsen T.M."/>
            <person name="Wayne K.J."/>
            <person name="Tettelin H."/>
            <person name="Glass J.I."/>
            <person name="Rusch D."/>
            <person name="Podicherti R."/>
            <person name="Tsui H.-C.T."/>
            <person name="Winkler M.E."/>
        </authorList>
    </citation>
    <scope>NUCLEOTIDE SEQUENCE</scope>
</reference>
<evidence type="ECO:0000259" key="1">
    <source>
        <dbReference type="Pfam" id="PF13742"/>
    </source>
</evidence>
<dbReference type="EMBL" id="UINC01086574">
    <property type="protein sequence ID" value="SVC35166.1"/>
    <property type="molecule type" value="Genomic_DNA"/>
</dbReference>
<sequence length="128" mass="14116">MGGGSDSPPGPLSVSDITARIKGALEESLPYCWVMGEVSDVTRPGSGHCYITLTDRNSQLSCVMFRFYAQQLRFIPEVGTQILAYGNVSVYERGGRYQFYAVRMRPAGVGDKALAFEQLRARLEEEGL</sequence>